<keyword evidence="10 11" id="KW-0067">ATP-binding</keyword>
<dbReference type="SMART" id="SM00504">
    <property type="entry name" value="Ubox"/>
    <property type="match status" value="1"/>
</dbReference>
<dbReference type="Pfam" id="PF07714">
    <property type="entry name" value="PK_Tyr_Ser-Thr"/>
    <property type="match status" value="1"/>
</dbReference>
<name>A0AAV3QP85_LITER</name>
<keyword evidence="8" id="KW-0418">Kinase</keyword>
<dbReference type="PROSITE" id="PS51698">
    <property type="entry name" value="U_BOX"/>
    <property type="match status" value="1"/>
</dbReference>
<feature type="domain" description="U-box" evidence="15">
    <location>
        <begin position="734"/>
        <end position="805"/>
    </location>
</feature>
<keyword evidence="9" id="KW-0833">Ubl conjugation pathway</keyword>
<keyword evidence="12" id="KW-0175">Coiled coil</keyword>
<dbReference type="SUPFAM" id="SSF52402">
    <property type="entry name" value="Adenine nucleotide alpha hydrolases-like"/>
    <property type="match status" value="1"/>
</dbReference>
<dbReference type="CDD" id="cd01989">
    <property type="entry name" value="USP_STK_Ubox_N"/>
    <property type="match status" value="1"/>
</dbReference>
<dbReference type="Gene3D" id="3.40.50.620">
    <property type="entry name" value="HUPs"/>
    <property type="match status" value="1"/>
</dbReference>
<keyword evidence="7 11" id="KW-0547">Nucleotide-binding</keyword>
<dbReference type="InterPro" id="IPR003613">
    <property type="entry name" value="Ubox_domain"/>
</dbReference>
<dbReference type="PANTHER" id="PTHR45647">
    <property type="entry name" value="OS02G0152300 PROTEIN"/>
    <property type="match status" value="1"/>
</dbReference>
<dbReference type="GO" id="GO:0016567">
    <property type="term" value="P:protein ubiquitination"/>
    <property type="evidence" value="ECO:0007669"/>
    <property type="project" value="InterPro"/>
</dbReference>
<dbReference type="InterPro" id="IPR017441">
    <property type="entry name" value="Protein_kinase_ATP_BS"/>
</dbReference>
<evidence type="ECO:0000256" key="11">
    <source>
        <dbReference type="PROSITE-ProRule" id="PRU10141"/>
    </source>
</evidence>
<keyword evidence="17" id="KW-1185">Reference proteome</keyword>
<feature type="binding site" evidence="11">
    <location>
        <position position="499"/>
    </location>
    <ligand>
        <name>ATP</name>
        <dbReference type="ChEBI" id="CHEBI:30616"/>
    </ligand>
</feature>
<dbReference type="Gene3D" id="1.10.510.10">
    <property type="entry name" value="Transferase(Phosphotransferase) domain 1"/>
    <property type="match status" value="1"/>
</dbReference>
<dbReference type="InterPro" id="IPR000719">
    <property type="entry name" value="Prot_kinase_dom"/>
</dbReference>
<dbReference type="Pfam" id="PF04564">
    <property type="entry name" value="U-box"/>
    <property type="match status" value="1"/>
</dbReference>
<accession>A0AAV3QP85</accession>
<dbReference type="InterPro" id="IPR001245">
    <property type="entry name" value="Ser-Thr/Tyr_kinase_cat_dom"/>
</dbReference>
<evidence type="ECO:0000259" key="14">
    <source>
        <dbReference type="PROSITE" id="PS50011"/>
    </source>
</evidence>
<feature type="coiled-coil region" evidence="12">
    <location>
        <begin position="368"/>
        <end position="423"/>
    </location>
</feature>
<feature type="domain" description="Protein kinase" evidence="14">
    <location>
        <begin position="471"/>
        <end position="725"/>
    </location>
</feature>
<dbReference type="SUPFAM" id="SSF56112">
    <property type="entry name" value="Protein kinase-like (PK-like)"/>
    <property type="match status" value="1"/>
</dbReference>
<dbReference type="EMBL" id="BAABME010005234">
    <property type="protein sequence ID" value="GAA0165046.1"/>
    <property type="molecule type" value="Genomic_DNA"/>
</dbReference>
<dbReference type="Gene3D" id="3.30.200.20">
    <property type="entry name" value="Phosphorylase Kinase, domain 1"/>
    <property type="match status" value="1"/>
</dbReference>
<dbReference type="GO" id="GO:0005524">
    <property type="term" value="F:ATP binding"/>
    <property type="evidence" value="ECO:0007669"/>
    <property type="project" value="UniProtKB-UniRule"/>
</dbReference>
<dbReference type="PANTHER" id="PTHR45647:SF43">
    <property type="entry name" value="OS10G0100500 PROTEIN"/>
    <property type="match status" value="1"/>
</dbReference>
<dbReference type="FunFam" id="3.30.200.20:FF:000039">
    <property type="entry name" value="receptor-like protein kinase FERONIA"/>
    <property type="match status" value="1"/>
</dbReference>
<dbReference type="GO" id="GO:0004674">
    <property type="term" value="F:protein serine/threonine kinase activity"/>
    <property type="evidence" value="ECO:0007669"/>
    <property type="project" value="UniProtKB-KW"/>
</dbReference>
<dbReference type="InterPro" id="IPR014729">
    <property type="entry name" value="Rossmann-like_a/b/a_fold"/>
</dbReference>
<dbReference type="Proteomes" id="UP001454036">
    <property type="component" value="Unassembled WGS sequence"/>
</dbReference>
<proteinExistence type="predicted"/>
<comment type="caution">
    <text evidence="16">The sequence shown here is derived from an EMBL/GenBank/DDBJ whole genome shotgun (WGS) entry which is preliminary data.</text>
</comment>
<evidence type="ECO:0000256" key="12">
    <source>
        <dbReference type="SAM" id="Coils"/>
    </source>
</evidence>
<dbReference type="CDD" id="cd16655">
    <property type="entry name" value="RING-Ubox_WDSUB1-like"/>
    <property type="match status" value="1"/>
</dbReference>
<evidence type="ECO:0000313" key="16">
    <source>
        <dbReference type="EMBL" id="GAA0165046.1"/>
    </source>
</evidence>
<evidence type="ECO:0000256" key="3">
    <source>
        <dbReference type="ARBA" id="ARBA00004906"/>
    </source>
</evidence>
<reference evidence="16 17" key="1">
    <citation type="submission" date="2024-01" db="EMBL/GenBank/DDBJ databases">
        <title>The complete chloroplast genome sequence of Lithospermum erythrorhizon: insights into the phylogenetic relationship among Boraginaceae species and the maternal lineages of purple gromwells.</title>
        <authorList>
            <person name="Okada T."/>
            <person name="Watanabe K."/>
        </authorList>
    </citation>
    <scope>NUCLEOTIDE SEQUENCE [LARGE SCALE GENOMIC DNA]</scope>
</reference>
<dbReference type="PROSITE" id="PS00107">
    <property type="entry name" value="PROTEIN_KINASE_ATP"/>
    <property type="match status" value="1"/>
</dbReference>
<keyword evidence="6" id="KW-0808">Transferase</keyword>
<evidence type="ECO:0000256" key="7">
    <source>
        <dbReference type="ARBA" id="ARBA00022741"/>
    </source>
</evidence>
<evidence type="ECO:0000259" key="15">
    <source>
        <dbReference type="PROSITE" id="PS51698"/>
    </source>
</evidence>
<sequence>MEVVTTPPQPHHHSLFSRISVAVNLRRGPVEEMVVESGGGEVVVAVGKSLTKSVALLKWTVKKFPNHAVCILHVHRPSPFIPTPLGKLPARQANDVVVEAFRHQEREATKKLLNDYNRICCNAKIKPRFISIEADQVQNGIVDLVKKHNIHKLVIGAEVRSSKKASYASKHAPPFCKIWFVNNGKHVWTRESPETSSLVASSIQDEPPPAYNLRSLSLQQINGEALLQREDVCSSSSRSPIHSEHNLFSPARSQMEVDPSKSNHIHQLDAVHGTTSLRSSASESESSKIQERRLLEQLADIMEEADFTRNEAIFELLKCNELEDEALDAIDKTRILCSAHEREVKLTVEAEDSLRSSIEEQEGVVKERAELTTKLQQAIRNIAILDTRALETDRRCKEVAGELKLIQASIANLQHEKKKIKRQKTEALKWIDNWKSLGQAARQQSRESIIGSSTEIAEFSFQDLQSATCNFSEHFRIGHGGYGAVYKGELLGMTVAIKKMHPHNAQRLSDFHHQARLLCDLRHPHLVSLIGVCQEACSLVYEYLPGGNLQDRFFSRSIGPPTWKMRTQIISGIASALFFLHTFYPEEIVHGDLKPENILLDSNNSCKVSDIGNRLVLGQSLDFPKGAFPYMDPEFHFTRILTPESDIYSLGIIILQLLTGRTPGHLAYLVRKEVSRTNLSSILDPSAGEWSMFVARRLMELGLQCCELNSRDRPELTPNLLHELEQLHVLEEKSIPSFFLCPIFQEMMHDPQIAADGFTYEGEALRGWFENGHDTSPMTNLKLSHLNLTPNHSLRVAIQEWLSRS</sequence>
<protein>
    <recommendedName>
        <fullName evidence="4">RING-type E3 ubiquitin transferase</fullName>
        <ecNumber evidence="4">2.3.2.27</ecNumber>
    </recommendedName>
</protein>
<evidence type="ECO:0000256" key="9">
    <source>
        <dbReference type="ARBA" id="ARBA00022786"/>
    </source>
</evidence>
<evidence type="ECO:0000256" key="8">
    <source>
        <dbReference type="ARBA" id="ARBA00022777"/>
    </source>
</evidence>
<dbReference type="GO" id="GO:0061630">
    <property type="term" value="F:ubiquitin protein ligase activity"/>
    <property type="evidence" value="ECO:0007669"/>
    <property type="project" value="UniProtKB-EC"/>
</dbReference>
<dbReference type="InterPro" id="IPR013083">
    <property type="entry name" value="Znf_RING/FYVE/PHD"/>
</dbReference>
<comment type="catalytic activity">
    <reaction evidence="1">
        <text>S-ubiquitinyl-[E2 ubiquitin-conjugating enzyme]-L-cysteine + [acceptor protein]-L-lysine = [E2 ubiquitin-conjugating enzyme]-L-cysteine + N(6)-ubiquitinyl-[acceptor protein]-L-lysine.</text>
        <dbReference type="EC" id="2.3.2.27"/>
    </reaction>
</comment>
<dbReference type="InterPro" id="IPR011009">
    <property type="entry name" value="Kinase-like_dom_sf"/>
</dbReference>
<keyword evidence="5" id="KW-0723">Serine/threonine-protein kinase</keyword>
<dbReference type="PROSITE" id="PS00108">
    <property type="entry name" value="PROTEIN_KINASE_ST"/>
    <property type="match status" value="1"/>
</dbReference>
<evidence type="ECO:0000256" key="6">
    <source>
        <dbReference type="ARBA" id="ARBA00022679"/>
    </source>
</evidence>
<evidence type="ECO:0000256" key="1">
    <source>
        <dbReference type="ARBA" id="ARBA00000900"/>
    </source>
</evidence>
<evidence type="ECO:0000256" key="10">
    <source>
        <dbReference type="ARBA" id="ARBA00022840"/>
    </source>
</evidence>
<feature type="region of interest" description="Disordered" evidence="13">
    <location>
        <begin position="233"/>
        <end position="262"/>
    </location>
</feature>
<dbReference type="PROSITE" id="PS50011">
    <property type="entry name" value="PROTEIN_KINASE_DOM"/>
    <property type="match status" value="1"/>
</dbReference>
<organism evidence="16 17">
    <name type="scientific">Lithospermum erythrorhizon</name>
    <name type="common">Purple gromwell</name>
    <name type="synonym">Lithospermum officinale var. erythrorhizon</name>
    <dbReference type="NCBI Taxonomy" id="34254"/>
    <lineage>
        <taxon>Eukaryota</taxon>
        <taxon>Viridiplantae</taxon>
        <taxon>Streptophyta</taxon>
        <taxon>Embryophyta</taxon>
        <taxon>Tracheophyta</taxon>
        <taxon>Spermatophyta</taxon>
        <taxon>Magnoliopsida</taxon>
        <taxon>eudicotyledons</taxon>
        <taxon>Gunneridae</taxon>
        <taxon>Pentapetalae</taxon>
        <taxon>asterids</taxon>
        <taxon>lamiids</taxon>
        <taxon>Boraginales</taxon>
        <taxon>Boraginaceae</taxon>
        <taxon>Boraginoideae</taxon>
        <taxon>Lithospermeae</taxon>
        <taxon>Lithospermum</taxon>
    </lineage>
</organism>
<evidence type="ECO:0000256" key="5">
    <source>
        <dbReference type="ARBA" id="ARBA00022527"/>
    </source>
</evidence>
<evidence type="ECO:0000313" key="17">
    <source>
        <dbReference type="Proteomes" id="UP001454036"/>
    </source>
</evidence>
<dbReference type="Gene3D" id="3.30.40.10">
    <property type="entry name" value="Zinc/RING finger domain, C3HC4 (zinc finger)"/>
    <property type="match status" value="1"/>
</dbReference>
<dbReference type="AlphaFoldDB" id="A0AAV3QP85"/>
<dbReference type="SMART" id="SM00220">
    <property type="entry name" value="S_TKc"/>
    <property type="match status" value="1"/>
</dbReference>
<evidence type="ECO:0000256" key="13">
    <source>
        <dbReference type="SAM" id="MobiDB-lite"/>
    </source>
</evidence>
<dbReference type="EC" id="2.3.2.27" evidence="4"/>
<evidence type="ECO:0000256" key="4">
    <source>
        <dbReference type="ARBA" id="ARBA00012483"/>
    </source>
</evidence>
<evidence type="ECO:0000256" key="2">
    <source>
        <dbReference type="ARBA" id="ARBA00003861"/>
    </source>
</evidence>
<dbReference type="InterPro" id="IPR008271">
    <property type="entry name" value="Ser/Thr_kinase_AS"/>
</dbReference>
<comment type="function">
    <text evidence="2">Functions as an E3 ubiquitin ligase.</text>
</comment>
<dbReference type="SUPFAM" id="SSF57850">
    <property type="entry name" value="RING/U-box"/>
    <property type="match status" value="1"/>
</dbReference>
<dbReference type="InterPro" id="IPR051348">
    <property type="entry name" value="U-box_ubiquitin_ligases"/>
</dbReference>
<comment type="pathway">
    <text evidence="3">Protein modification; protein ubiquitination.</text>
</comment>
<gene>
    <name evidence="16" type="ORF">LIER_20546</name>
</gene>